<dbReference type="WBParaSite" id="TMUE_1000004405.1">
    <property type="protein sequence ID" value="TMUE_1000004405.1"/>
    <property type="gene ID" value="WBGene00288145"/>
</dbReference>
<organism evidence="1 2">
    <name type="scientific">Trichuris muris</name>
    <name type="common">Mouse whipworm</name>
    <dbReference type="NCBI Taxonomy" id="70415"/>
    <lineage>
        <taxon>Eukaryota</taxon>
        <taxon>Metazoa</taxon>
        <taxon>Ecdysozoa</taxon>
        <taxon>Nematoda</taxon>
        <taxon>Enoplea</taxon>
        <taxon>Dorylaimia</taxon>
        <taxon>Trichinellida</taxon>
        <taxon>Trichuridae</taxon>
        <taxon>Trichuris</taxon>
    </lineage>
</organism>
<accession>A0A5S6QBD0</accession>
<dbReference type="InterPro" id="IPR027417">
    <property type="entry name" value="P-loop_NTPase"/>
</dbReference>
<evidence type="ECO:0000313" key="1">
    <source>
        <dbReference type="Proteomes" id="UP000046395"/>
    </source>
</evidence>
<reference evidence="2" key="1">
    <citation type="submission" date="2019-12" db="UniProtKB">
        <authorList>
            <consortium name="WormBaseParasite"/>
        </authorList>
    </citation>
    <scope>IDENTIFICATION</scope>
</reference>
<sequence>MSVKQADLYEIDIIMKNLLRTSAVVEHISVRKHDLLAVNLCNEIHKGRRKVKEILFIQHNDCLNRDRGVAVGDIWSNLIRHTKCNEGQLKLTLITSGNHHFALKTKPVRFESTAANFWSTAALTEALASSGKGRNPCRRSTSALTEAMASSGQGRDLCHRSTSALTEALVSSGQGRDGSRRSTAALTDALASSGQGKDGCRRSTAALTDALASSGQLVVVGDSNTGKTSFFRSLLKMKHSNYWFLSDELPEPTLGVKVDVFRHSYKCEFSNDDVHTVEVFDIGGSSFY</sequence>
<proteinExistence type="predicted"/>
<name>A0A5S6QBD0_TRIMR</name>
<dbReference type="Gene3D" id="3.40.50.300">
    <property type="entry name" value="P-loop containing nucleotide triphosphate hydrolases"/>
    <property type="match status" value="1"/>
</dbReference>
<dbReference type="Proteomes" id="UP000046395">
    <property type="component" value="Unassembled WGS sequence"/>
</dbReference>
<keyword evidence="1" id="KW-1185">Reference proteome</keyword>
<dbReference type="CDD" id="cd00882">
    <property type="entry name" value="Ras_like_GTPase"/>
    <property type="match status" value="1"/>
</dbReference>
<evidence type="ECO:0000313" key="2">
    <source>
        <dbReference type="WBParaSite" id="TMUE_1000004405.1"/>
    </source>
</evidence>
<dbReference type="AlphaFoldDB" id="A0A5S6QBD0"/>
<dbReference type="SUPFAM" id="SSF52540">
    <property type="entry name" value="P-loop containing nucleoside triphosphate hydrolases"/>
    <property type="match status" value="1"/>
</dbReference>
<protein>
    <submittedName>
        <fullName evidence="2">Uncharacterized protein</fullName>
    </submittedName>
</protein>